<comment type="caution">
    <text evidence="1">The sequence shown here is derived from an EMBL/GenBank/DDBJ whole genome shotgun (WGS) entry which is preliminary data.</text>
</comment>
<accession>A0ABP2IPA0</accession>
<gene>
    <name evidence="1" type="ORF">HMPREF0204_14651</name>
</gene>
<name>A0ABP2IPA0_CHRGE</name>
<proteinExistence type="predicted"/>
<protein>
    <submittedName>
        <fullName evidence="1">Uncharacterized protein</fullName>
    </submittedName>
</protein>
<reference evidence="1" key="1">
    <citation type="submission" date="2010-06" db="EMBL/GenBank/DDBJ databases">
        <authorList>
            <person name="Muzny D."/>
            <person name="Qin X."/>
            <person name="Buhay C."/>
            <person name="Dugan-Rocha S."/>
            <person name="Ding Y."/>
            <person name="Chen G."/>
            <person name="Hawes A."/>
            <person name="Holder M."/>
            <person name="Jhangiani S."/>
            <person name="Johnson A."/>
            <person name="Khan Z."/>
            <person name="Li Z."/>
            <person name="Liu W."/>
            <person name="Liu X."/>
            <person name="Perez L."/>
            <person name="Shen H."/>
            <person name="Wang Q."/>
            <person name="Watt J."/>
            <person name="Xi L."/>
            <person name="Xin Y."/>
            <person name="Zhou J."/>
            <person name="Deng J."/>
            <person name="Jiang H."/>
            <person name="Liu Y."/>
            <person name="Qu J."/>
            <person name="Song X.-Z."/>
            <person name="Zhang L."/>
            <person name="Villasana D."/>
            <person name="Johnson A."/>
            <person name="Liu J."/>
            <person name="Liyanage D."/>
            <person name="Lorensuhewa L."/>
            <person name="Robinson T."/>
            <person name="Song A."/>
            <person name="Song B.-B."/>
            <person name="Dinh H."/>
            <person name="Thornton R."/>
            <person name="Coyle M."/>
            <person name="Francisco L."/>
            <person name="Jackson L."/>
            <person name="Javaid M."/>
            <person name="Korchina V."/>
            <person name="Kovar C."/>
            <person name="Mata R."/>
            <person name="Mathew T."/>
            <person name="Ngo R."/>
            <person name="Nguyen L."/>
            <person name="Nguyen N."/>
            <person name="Okwuonu G."/>
            <person name="Ongeri F."/>
            <person name="Pham C."/>
            <person name="Simmons D."/>
            <person name="Wilczek-Boney K."/>
            <person name="Hale W."/>
            <person name="Jakkamsetti A."/>
            <person name="Pham P."/>
            <person name="Ruth R."/>
            <person name="San Lucas F."/>
            <person name="Warren J."/>
            <person name="Zhang J."/>
            <person name="Zhao Z."/>
            <person name="Zhou C."/>
            <person name="Zhu D."/>
            <person name="Lee S."/>
            <person name="Bess C."/>
            <person name="Blankenburg K."/>
            <person name="Forbes L."/>
            <person name="Fu Q."/>
            <person name="Gubbala S."/>
            <person name="Hirani K."/>
            <person name="Jayaseelan J.C."/>
            <person name="Lara F."/>
            <person name="Munidasa M."/>
            <person name="Palculict T."/>
            <person name="Patil S."/>
            <person name="Pu L.-L."/>
            <person name="Saada N."/>
            <person name="Tang L."/>
            <person name="Weissenberger G."/>
            <person name="Zhu Y."/>
            <person name="Hemphill L."/>
            <person name="Shang Y."/>
            <person name="Youmans B."/>
            <person name="Ayvaz T."/>
            <person name="Ross M."/>
            <person name="Santibanez J."/>
            <person name="Aqrawi P."/>
            <person name="Gross S."/>
            <person name="Joshi V."/>
            <person name="Fowler G."/>
            <person name="Nazareth L."/>
            <person name="Reid J."/>
            <person name="Worley K."/>
            <person name="Petrosino J."/>
            <person name="Highlander S."/>
            <person name="Gibbs R."/>
        </authorList>
    </citation>
    <scope>NUCLEOTIDE SEQUENCE [LARGE SCALE GENOMIC DNA]</scope>
    <source>
        <strain evidence="1">ATCC 35910</strain>
    </source>
</reference>
<keyword evidence="2" id="KW-1185">Reference proteome</keyword>
<dbReference type="EMBL" id="ACKQ02000007">
    <property type="protein sequence ID" value="EFK35582.1"/>
    <property type="molecule type" value="Genomic_DNA"/>
</dbReference>
<organism evidence="1 2">
    <name type="scientific">Chryseobacterium gleum ATCC 35910</name>
    <dbReference type="NCBI Taxonomy" id="525257"/>
    <lineage>
        <taxon>Bacteria</taxon>
        <taxon>Pseudomonadati</taxon>
        <taxon>Bacteroidota</taxon>
        <taxon>Flavobacteriia</taxon>
        <taxon>Flavobacteriales</taxon>
        <taxon>Weeksellaceae</taxon>
        <taxon>Chryseobacterium group</taxon>
        <taxon>Chryseobacterium</taxon>
    </lineage>
</organism>
<evidence type="ECO:0000313" key="1">
    <source>
        <dbReference type="EMBL" id="EFK35582.1"/>
    </source>
</evidence>
<sequence>MKLGVHINKMNTKMRYPFCLLKLIKKPLKNQRFHIFNISAFLRSYEKASRYLEVLHLYNNIKKVEIIIFAKIFNYENI</sequence>
<dbReference type="Proteomes" id="UP000002969">
    <property type="component" value="Unassembled WGS sequence"/>
</dbReference>
<evidence type="ECO:0000313" key="2">
    <source>
        <dbReference type="Proteomes" id="UP000002969"/>
    </source>
</evidence>